<sequence length="354" mass="40462">MDIGPTMETTTEYVYIYSEDEIDYDNLAEHAPCVKDNIGSTFLPTVYSLLFVAGLLGNTLVLWVLIRCVKLRSMTDVSLLNLAVSDLLFVFSLPFLAYYAKDQWLFGDVMCKIILGCYNIGFYSGIFFVTLMSIDRYLAIVHAVYALRTRTVKYGTIASIVVWIASFLVSFPEIMYNQEINDNITTCRPKYPDSNLKTLKALHIFKMNVLGLLIPFGIMVFCYSCIIKRLLSCRSVKKQTIKLVSLVIMVFFLFWTPYNIVSFLDALQVFHVFDDCETNKRLDLSLQVTESIAYVHSCLNPLIYVFAGEKFQKHLARLLLRFIDSKILRNLQPTTSSVHSRSTSIVEHSSAIYN</sequence>
<feature type="transmembrane region" description="Helical" evidence="14">
    <location>
        <begin position="151"/>
        <end position="171"/>
    </location>
</feature>
<evidence type="ECO:0000256" key="10">
    <source>
        <dbReference type="ARBA" id="ARBA00023170"/>
    </source>
</evidence>
<dbReference type="PANTHER" id="PTHR10489:SF627">
    <property type="entry name" value="C-C CHEMOKINE RECEPTOR TYPE 8"/>
    <property type="match status" value="1"/>
</dbReference>
<feature type="domain" description="G-protein coupled receptors family 1 profile" evidence="15">
    <location>
        <begin position="57"/>
        <end position="304"/>
    </location>
</feature>
<dbReference type="Proteomes" id="UP000289886">
    <property type="component" value="Unassembled WGS sequence"/>
</dbReference>
<dbReference type="GO" id="GO:0019722">
    <property type="term" value="P:calcium-mediated signaling"/>
    <property type="evidence" value="ECO:0007669"/>
    <property type="project" value="TreeGrafter"/>
</dbReference>
<feature type="transmembrane region" description="Helical" evidence="14">
    <location>
        <begin position="209"/>
        <end position="231"/>
    </location>
</feature>
<evidence type="ECO:0000256" key="12">
    <source>
        <dbReference type="ARBA" id="ARBA00023224"/>
    </source>
</evidence>
<keyword evidence="9" id="KW-1015">Disulfide bond</keyword>
<dbReference type="Pfam" id="PF00001">
    <property type="entry name" value="7tm_1"/>
    <property type="match status" value="1"/>
</dbReference>
<dbReference type="InterPro" id="IPR001277">
    <property type="entry name" value="CXCR4/ACKR2"/>
</dbReference>
<dbReference type="InterPro" id="IPR017452">
    <property type="entry name" value="GPCR_Rhodpsn_7TM"/>
</dbReference>
<organism evidence="16 17">
    <name type="scientific">Acipenser ruthenus</name>
    <name type="common">Sterlet sturgeon</name>
    <dbReference type="NCBI Taxonomy" id="7906"/>
    <lineage>
        <taxon>Eukaryota</taxon>
        <taxon>Metazoa</taxon>
        <taxon>Chordata</taxon>
        <taxon>Craniata</taxon>
        <taxon>Vertebrata</taxon>
        <taxon>Euteleostomi</taxon>
        <taxon>Actinopterygii</taxon>
        <taxon>Chondrostei</taxon>
        <taxon>Acipenseriformes</taxon>
        <taxon>Acipenseridae</taxon>
        <taxon>Acipenser</taxon>
    </lineage>
</organism>
<keyword evidence="8 14" id="KW-0472">Membrane</keyword>
<dbReference type="Gene3D" id="1.20.1070.10">
    <property type="entry name" value="Rhodopsin 7-helix transmembrane proteins"/>
    <property type="match status" value="1"/>
</dbReference>
<dbReference type="GO" id="GO:0005769">
    <property type="term" value="C:early endosome"/>
    <property type="evidence" value="ECO:0007669"/>
    <property type="project" value="UniProtKB-SubCell"/>
</dbReference>
<dbReference type="PROSITE" id="PS00237">
    <property type="entry name" value="G_PROTEIN_RECEP_F1_1"/>
    <property type="match status" value="1"/>
</dbReference>
<keyword evidence="7 13" id="KW-0297">G-protein coupled receptor</keyword>
<name>A0A662YZL4_ACIRT</name>
<keyword evidence="11" id="KW-0325">Glycoprotein</keyword>
<evidence type="ECO:0000256" key="5">
    <source>
        <dbReference type="ARBA" id="ARBA00022753"/>
    </source>
</evidence>
<gene>
    <name evidence="16" type="ORF">EOD39_1815</name>
</gene>
<evidence type="ECO:0000259" key="15">
    <source>
        <dbReference type="PROSITE" id="PS50262"/>
    </source>
</evidence>
<dbReference type="InterPro" id="IPR050119">
    <property type="entry name" value="CCR1-9-like"/>
</dbReference>
<evidence type="ECO:0000256" key="13">
    <source>
        <dbReference type="RuleBase" id="RU000688"/>
    </source>
</evidence>
<dbReference type="GO" id="GO:0060326">
    <property type="term" value="P:cell chemotaxis"/>
    <property type="evidence" value="ECO:0007669"/>
    <property type="project" value="TreeGrafter"/>
</dbReference>
<dbReference type="PRINTS" id="PR00657">
    <property type="entry name" value="CCCHEMOKINER"/>
</dbReference>
<feature type="transmembrane region" description="Helical" evidence="14">
    <location>
        <begin position="243"/>
        <end position="264"/>
    </location>
</feature>
<dbReference type="GO" id="GO:0007204">
    <property type="term" value="P:positive regulation of cytosolic calcium ion concentration"/>
    <property type="evidence" value="ECO:0007669"/>
    <property type="project" value="TreeGrafter"/>
</dbReference>
<dbReference type="InterPro" id="IPR000276">
    <property type="entry name" value="GPCR_Rhodpsn"/>
</dbReference>
<keyword evidence="3" id="KW-1003">Cell membrane</keyword>
<dbReference type="GO" id="GO:0019957">
    <property type="term" value="F:C-C chemokine binding"/>
    <property type="evidence" value="ECO:0007669"/>
    <property type="project" value="TreeGrafter"/>
</dbReference>
<evidence type="ECO:0000256" key="9">
    <source>
        <dbReference type="ARBA" id="ARBA00023157"/>
    </source>
</evidence>
<evidence type="ECO:0000256" key="3">
    <source>
        <dbReference type="ARBA" id="ARBA00022475"/>
    </source>
</evidence>
<dbReference type="GO" id="GO:0009897">
    <property type="term" value="C:external side of plasma membrane"/>
    <property type="evidence" value="ECO:0007669"/>
    <property type="project" value="TreeGrafter"/>
</dbReference>
<evidence type="ECO:0000256" key="2">
    <source>
        <dbReference type="ARBA" id="ARBA00004651"/>
    </source>
</evidence>
<dbReference type="GO" id="GO:0016493">
    <property type="term" value="F:C-C chemokine receptor activity"/>
    <property type="evidence" value="ECO:0007669"/>
    <property type="project" value="TreeGrafter"/>
</dbReference>
<evidence type="ECO:0000256" key="11">
    <source>
        <dbReference type="ARBA" id="ARBA00023180"/>
    </source>
</evidence>
<dbReference type="SUPFAM" id="SSF81321">
    <property type="entry name" value="Family A G protein-coupled receptor-like"/>
    <property type="match status" value="1"/>
</dbReference>
<comment type="subcellular location">
    <subcellularLocation>
        <location evidence="2">Cell membrane</location>
        <topology evidence="2">Multi-pass membrane protein</topology>
    </subcellularLocation>
    <subcellularLocation>
        <location evidence="1">Early endosome</location>
    </subcellularLocation>
</comment>
<feature type="transmembrane region" description="Helical" evidence="14">
    <location>
        <begin position="78"/>
        <end position="100"/>
    </location>
</feature>
<feature type="transmembrane region" description="Helical" evidence="14">
    <location>
        <begin position="46"/>
        <end position="66"/>
    </location>
</feature>
<dbReference type="PRINTS" id="PR00645">
    <property type="entry name" value="CXCCHMKINER4"/>
</dbReference>
<evidence type="ECO:0000256" key="4">
    <source>
        <dbReference type="ARBA" id="ARBA00022692"/>
    </source>
</evidence>
<keyword evidence="5" id="KW-0967">Endosome</keyword>
<dbReference type="EMBL" id="SCEB01000003">
    <property type="protein sequence ID" value="RXN02075.1"/>
    <property type="molecule type" value="Genomic_DNA"/>
</dbReference>
<comment type="caution">
    <text evidence="16">The sequence shown here is derived from an EMBL/GenBank/DDBJ whole genome shotgun (WGS) entry which is preliminary data.</text>
</comment>
<protein>
    <submittedName>
        <fullName evidence="16">C-C chemokine receptor type 4</fullName>
    </submittedName>
</protein>
<dbReference type="PRINTS" id="PR00237">
    <property type="entry name" value="GPCRRHODOPSN"/>
</dbReference>
<evidence type="ECO:0000313" key="16">
    <source>
        <dbReference type="EMBL" id="RXN02075.1"/>
    </source>
</evidence>
<keyword evidence="17" id="KW-1185">Reference proteome</keyword>
<evidence type="ECO:0000256" key="6">
    <source>
        <dbReference type="ARBA" id="ARBA00022989"/>
    </source>
</evidence>
<dbReference type="PANTHER" id="PTHR10489">
    <property type="entry name" value="CELL ADHESION MOLECULE"/>
    <property type="match status" value="1"/>
</dbReference>
<keyword evidence="4 13" id="KW-0812">Transmembrane</keyword>
<dbReference type="PROSITE" id="PS50262">
    <property type="entry name" value="G_PROTEIN_RECEP_F1_2"/>
    <property type="match status" value="1"/>
</dbReference>
<evidence type="ECO:0000256" key="8">
    <source>
        <dbReference type="ARBA" id="ARBA00023136"/>
    </source>
</evidence>
<proteinExistence type="inferred from homology"/>
<dbReference type="AlphaFoldDB" id="A0A662YZL4"/>
<dbReference type="FunFam" id="1.20.1070.10:FF:000026">
    <property type="entry name" value="C-C chemokine receptor type 5"/>
    <property type="match status" value="1"/>
</dbReference>
<keyword evidence="6 14" id="KW-1133">Transmembrane helix</keyword>
<evidence type="ECO:0000313" key="17">
    <source>
        <dbReference type="Proteomes" id="UP000289886"/>
    </source>
</evidence>
<evidence type="ECO:0000256" key="1">
    <source>
        <dbReference type="ARBA" id="ARBA00004412"/>
    </source>
</evidence>
<comment type="similarity">
    <text evidence="13">Belongs to the G-protein coupled receptor 1 family.</text>
</comment>
<evidence type="ECO:0000256" key="14">
    <source>
        <dbReference type="SAM" id="Phobius"/>
    </source>
</evidence>
<dbReference type="GO" id="GO:0006955">
    <property type="term" value="P:immune response"/>
    <property type="evidence" value="ECO:0007669"/>
    <property type="project" value="TreeGrafter"/>
</dbReference>
<accession>A0A662YZL4</accession>
<evidence type="ECO:0000256" key="7">
    <source>
        <dbReference type="ARBA" id="ARBA00023040"/>
    </source>
</evidence>
<feature type="transmembrane region" description="Helical" evidence="14">
    <location>
        <begin position="284"/>
        <end position="307"/>
    </location>
</feature>
<dbReference type="CDD" id="cd14984">
    <property type="entry name" value="7tmA_Chemokine_R"/>
    <property type="match status" value="1"/>
</dbReference>
<reference evidence="16 17" key="1">
    <citation type="submission" date="2019-01" db="EMBL/GenBank/DDBJ databases">
        <title>Draft Genome and Complete Hox-Cluster Characterization of the Sterlet Sturgeon (Acipenser ruthenus).</title>
        <authorList>
            <person name="Wei Q."/>
        </authorList>
    </citation>
    <scope>NUCLEOTIDE SEQUENCE [LARGE SCALE GENOMIC DNA]</scope>
    <source>
        <strain evidence="16">WHYD16114868_AA</strain>
        <tissue evidence="16">Blood</tissue>
    </source>
</reference>
<keyword evidence="10 13" id="KW-0675">Receptor</keyword>
<dbReference type="InterPro" id="IPR000355">
    <property type="entry name" value="Chemokine_rcpt"/>
</dbReference>
<keyword evidence="12 13" id="KW-0807">Transducer</keyword>
<feature type="transmembrane region" description="Helical" evidence="14">
    <location>
        <begin position="120"/>
        <end position="139"/>
    </location>
</feature>